<feature type="binding site" evidence="8">
    <location>
        <position position="144"/>
    </location>
    <ligand>
        <name>Zn(2+)</name>
        <dbReference type="ChEBI" id="CHEBI:29105"/>
    </ligand>
</feature>
<evidence type="ECO:0000256" key="1">
    <source>
        <dbReference type="ARBA" id="ARBA00007957"/>
    </source>
</evidence>
<keyword evidence="3 8" id="KW-0479">Metal-binding</keyword>
<keyword evidence="7" id="KW-0804">Transcription</keyword>
<dbReference type="Gene3D" id="1.10.10.10">
    <property type="entry name" value="Winged helix-like DNA-binding domain superfamily/Winged helix DNA-binding domain"/>
    <property type="match status" value="1"/>
</dbReference>
<evidence type="ECO:0000313" key="11">
    <source>
        <dbReference type="EMBL" id="RII35057.1"/>
    </source>
</evidence>
<feature type="binding site" evidence="8">
    <location>
        <position position="104"/>
    </location>
    <ligand>
        <name>Zn(2+)</name>
        <dbReference type="ChEBI" id="CHEBI:29105"/>
    </ligand>
</feature>
<evidence type="ECO:0000256" key="2">
    <source>
        <dbReference type="ARBA" id="ARBA00022491"/>
    </source>
</evidence>
<evidence type="ECO:0000256" key="8">
    <source>
        <dbReference type="PIRSR" id="PIRSR602481-1"/>
    </source>
</evidence>
<dbReference type="GO" id="GO:0003700">
    <property type="term" value="F:DNA-binding transcription factor activity"/>
    <property type="evidence" value="ECO:0007669"/>
    <property type="project" value="InterPro"/>
</dbReference>
<dbReference type="EMBL" id="QXDJ01000002">
    <property type="protein sequence ID" value="RII35057.1"/>
    <property type="molecule type" value="Genomic_DNA"/>
</dbReference>
<feature type="binding site" evidence="9">
    <location>
        <position position="136"/>
    </location>
    <ligand>
        <name>Fe cation</name>
        <dbReference type="ChEBI" id="CHEBI:24875"/>
    </ligand>
</feature>
<dbReference type="InterPro" id="IPR036388">
    <property type="entry name" value="WH-like_DNA-bd_sf"/>
</dbReference>
<evidence type="ECO:0000256" key="7">
    <source>
        <dbReference type="ARBA" id="ARBA00023163"/>
    </source>
</evidence>
<dbReference type="SUPFAM" id="SSF46785">
    <property type="entry name" value="Winged helix' DNA-binding domain"/>
    <property type="match status" value="1"/>
</dbReference>
<evidence type="ECO:0000256" key="4">
    <source>
        <dbReference type="ARBA" id="ARBA00022833"/>
    </source>
</evidence>
<dbReference type="FunFam" id="1.10.10.10:FF:000051">
    <property type="entry name" value="Fur family transcriptional regulator"/>
    <property type="match status" value="1"/>
</dbReference>
<sequence>MDVSNLIDMNALKEDLKKKGYKLTPQRRSIVDTIIDNEGQHLTAEEIYDKVKISCPEIGLATVYRTILLLEELGVISRLDLNDGCSRYEIVHSNETHRHHHLICNNCHKVLEVQDDLLEELESGIEKQYKFKILDHSVKFYGICDECQKKQHDE</sequence>
<dbReference type="Proteomes" id="UP000265930">
    <property type="component" value="Unassembled WGS sequence"/>
</dbReference>
<reference evidence="11 13" key="2">
    <citation type="submission" date="2018-08" db="EMBL/GenBank/DDBJ databases">
        <title>Genome of Clostridium chromiireducens C1, DSM12136.</title>
        <authorList>
            <person name="Xing M."/>
            <person name="Wei Y."/>
            <person name="Ang E.L."/>
            <person name="Zhao H."/>
            <person name="Zhang Y."/>
        </authorList>
    </citation>
    <scope>NUCLEOTIDE SEQUENCE [LARGE SCALE GENOMIC DNA]</scope>
    <source>
        <strain evidence="11 13">C1</strain>
    </source>
</reference>
<dbReference type="Gene3D" id="3.30.1490.190">
    <property type="match status" value="1"/>
</dbReference>
<comment type="cofactor">
    <cofactor evidence="9">
        <name>Mn(2+)</name>
        <dbReference type="ChEBI" id="CHEBI:29035"/>
    </cofactor>
    <cofactor evidence="9">
        <name>Fe(2+)</name>
        <dbReference type="ChEBI" id="CHEBI:29033"/>
    </cofactor>
    <text evidence="9">Binds 1 Mn(2+) or Fe(2+) ion per subunit.</text>
</comment>
<dbReference type="GO" id="GO:1900376">
    <property type="term" value="P:regulation of secondary metabolite biosynthetic process"/>
    <property type="evidence" value="ECO:0007669"/>
    <property type="project" value="TreeGrafter"/>
</dbReference>
<keyword evidence="9" id="KW-0408">Iron</keyword>
<dbReference type="GO" id="GO:0000976">
    <property type="term" value="F:transcription cis-regulatory region binding"/>
    <property type="evidence" value="ECO:0007669"/>
    <property type="project" value="TreeGrafter"/>
</dbReference>
<evidence type="ECO:0000313" key="10">
    <source>
        <dbReference type="EMBL" id="OPJ61853.1"/>
    </source>
</evidence>
<organism evidence="10 12">
    <name type="scientific">Clostridium chromiireducens</name>
    <dbReference type="NCBI Taxonomy" id="225345"/>
    <lineage>
        <taxon>Bacteria</taxon>
        <taxon>Bacillati</taxon>
        <taxon>Bacillota</taxon>
        <taxon>Clostridia</taxon>
        <taxon>Eubacteriales</taxon>
        <taxon>Clostridiaceae</taxon>
        <taxon>Clostridium</taxon>
    </lineage>
</organism>
<dbReference type="AlphaFoldDB" id="A0A1V4IPL6"/>
<evidence type="ECO:0000313" key="13">
    <source>
        <dbReference type="Proteomes" id="UP000265930"/>
    </source>
</evidence>
<evidence type="ECO:0000313" key="12">
    <source>
        <dbReference type="Proteomes" id="UP000191056"/>
    </source>
</evidence>
<dbReference type="GO" id="GO:0045892">
    <property type="term" value="P:negative regulation of DNA-templated transcription"/>
    <property type="evidence" value="ECO:0007669"/>
    <property type="project" value="TreeGrafter"/>
</dbReference>
<dbReference type="CDD" id="cd07153">
    <property type="entry name" value="Fur_like"/>
    <property type="match status" value="1"/>
</dbReference>
<proteinExistence type="inferred from homology"/>
<dbReference type="EMBL" id="MZGT01000027">
    <property type="protein sequence ID" value="OPJ61853.1"/>
    <property type="molecule type" value="Genomic_DNA"/>
</dbReference>
<dbReference type="Proteomes" id="UP000191056">
    <property type="component" value="Unassembled WGS sequence"/>
</dbReference>
<keyword evidence="2" id="KW-0678">Repressor</keyword>
<dbReference type="Pfam" id="PF01475">
    <property type="entry name" value="FUR"/>
    <property type="match status" value="1"/>
</dbReference>
<dbReference type="PANTHER" id="PTHR33202">
    <property type="entry name" value="ZINC UPTAKE REGULATION PROTEIN"/>
    <property type="match status" value="1"/>
</dbReference>
<reference evidence="10 12" key="1">
    <citation type="submission" date="2017-03" db="EMBL/GenBank/DDBJ databases">
        <title>Genome sequence of Clostridium chromiireducens DSM 23318.</title>
        <authorList>
            <person name="Poehlein A."/>
            <person name="Daniel R."/>
        </authorList>
    </citation>
    <scope>NUCLEOTIDE SEQUENCE [LARGE SCALE GENOMIC DNA]</scope>
    <source>
        <strain evidence="10 12">DSM 23318</strain>
    </source>
</reference>
<dbReference type="PANTHER" id="PTHR33202:SF7">
    <property type="entry name" value="FERRIC UPTAKE REGULATION PROTEIN"/>
    <property type="match status" value="1"/>
</dbReference>
<evidence type="ECO:0000256" key="6">
    <source>
        <dbReference type="ARBA" id="ARBA00023125"/>
    </source>
</evidence>
<dbReference type="OrthoDB" id="8659436at2"/>
<feature type="binding site" evidence="9">
    <location>
        <position position="119"/>
    </location>
    <ligand>
        <name>Fe cation</name>
        <dbReference type="ChEBI" id="CHEBI:24875"/>
    </ligand>
</feature>
<keyword evidence="5" id="KW-0805">Transcription regulation</keyword>
<dbReference type="STRING" id="225345.CLCHR_22580"/>
<protein>
    <submittedName>
        <fullName evidence="10">Ferric uptake regulation protein</fullName>
    </submittedName>
    <submittedName>
        <fullName evidence="11">Transcriptional repressor</fullName>
    </submittedName>
</protein>
<evidence type="ECO:0000256" key="3">
    <source>
        <dbReference type="ARBA" id="ARBA00022723"/>
    </source>
</evidence>
<keyword evidence="4 8" id="KW-0862">Zinc</keyword>
<dbReference type="GO" id="GO:0008270">
    <property type="term" value="F:zinc ion binding"/>
    <property type="evidence" value="ECO:0007669"/>
    <property type="project" value="TreeGrafter"/>
</dbReference>
<dbReference type="RefSeq" id="WP_079439892.1">
    <property type="nucleotide sequence ID" value="NZ_MZGT01000027.1"/>
</dbReference>
<comment type="similarity">
    <text evidence="1">Belongs to the Fur family.</text>
</comment>
<comment type="caution">
    <text evidence="10">The sequence shown here is derived from an EMBL/GenBank/DDBJ whole genome shotgun (WGS) entry which is preliminary data.</text>
</comment>
<feature type="binding site" evidence="8">
    <location>
        <position position="147"/>
    </location>
    <ligand>
        <name>Zn(2+)</name>
        <dbReference type="ChEBI" id="CHEBI:29105"/>
    </ligand>
</feature>
<keyword evidence="12" id="KW-1185">Reference proteome</keyword>
<evidence type="ECO:0000256" key="9">
    <source>
        <dbReference type="PIRSR" id="PIRSR602481-2"/>
    </source>
</evidence>
<feature type="binding site" evidence="8">
    <location>
        <position position="107"/>
    </location>
    <ligand>
        <name>Zn(2+)</name>
        <dbReference type="ChEBI" id="CHEBI:29105"/>
    </ligand>
</feature>
<gene>
    <name evidence="10" type="primary">fur_1</name>
    <name evidence="10" type="ORF">CLCHR_22580</name>
    <name evidence="11" type="ORF">D2A34_07575</name>
</gene>
<dbReference type="InterPro" id="IPR002481">
    <property type="entry name" value="FUR"/>
</dbReference>
<comment type="cofactor">
    <cofactor evidence="8">
        <name>Zn(2+)</name>
        <dbReference type="ChEBI" id="CHEBI:29105"/>
    </cofactor>
    <text evidence="8">Binds 1 zinc ion per subunit.</text>
</comment>
<dbReference type="InterPro" id="IPR043135">
    <property type="entry name" value="Fur_C"/>
</dbReference>
<dbReference type="InterPro" id="IPR036390">
    <property type="entry name" value="WH_DNA-bd_sf"/>
</dbReference>
<evidence type="ECO:0000256" key="5">
    <source>
        <dbReference type="ARBA" id="ARBA00023015"/>
    </source>
</evidence>
<keyword evidence="6" id="KW-0238">DNA-binding</keyword>
<accession>A0A1V4IPL6</accession>
<name>A0A1V4IPL6_9CLOT</name>